<dbReference type="InterPro" id="IPR036390">
    <property type="entry name" value="WH_DNA-bd_sf"/>
</dbReference>
<keyword evidence="2" id="KW-1185">Reference proteome</keyword>
<evidence type="ECO:0000313" key="1">
    <source>
        <dbReference type="EMBL" id="NEG90597.1"/>
    </source>
</evidence>
<dbReference type="EMBL" id="WHZW01000035">
    <property type="protein sequence ID" value="NEG90597.1"/>
    <property type="molecule type" value="Genomic_DNA"/>
</dbReference>
<name>A0A6N9Z7D1_9BIFI</name>
<dbReference type="SUPFAM" id="SSF46785">
    <property type="entry name" value="Winged helix' DNA-binding domain"/>
    <property type="match status" value="1"/>
</dbReference>
<protein>
    <recommendedName>
        <fullName evidence="3">MarR family transcriptional regulator</fullName>
    </recommendedName>
</protein>
<dbReference type="Proteomes" id="UP000469194">
    <property type="component" value="Unassembled WGS sequence"/>
</dbReference>
<proteinExistence type="predicted"/>
<accession>A0A6N9Z7D1</accession>
<evidence type="ECO:0008006" key="3">
    <source>
        <dbReference type="Google" id="ProtNLM"/>
    </source>
</evidence>
<sequence length="108" mass="12394">MERRLGAQERRILDELDSKGRAIISLMAGTASETASLKRAVRSLERKGLVGTTIDRFNGRDHLIVITVEEAQRRREQDRRSRLAAARLRLSLAEREIRELERLVDGEE</sequence>
<gene>
    <name evidence="1" type="ORF">GFD25_11545</name>
</gene>
<comment type="caution">
    <text evidence="1">The sequence shown here is derived from an EMBL/GenBank/DDBJ whole genome shotgun (WGS) entry which is preliminary data.</text>
</comment>
<organism evidence="1 2">
    <name type="scientific">Bifidobacterium aerophilum</name>
    <dbReference type="NCBI Taxonomy" id="1798155"/>
    <lineage>
        <taxon>Bacteria</taxon>
        <taxon>Bacillati</taxon>
        <taxon>Actinomycetota</taxon>
        <taxon>Actinomycetes</taxon>
        <taxon>Bifidobacteriales</taxon>
        <taxon>Bifidobacteriaceae</taxon>
        <taxon>Bifidobacterium</taxon>
    </lineage>
</organism>
<dbReference type="AlphaFoldDB" id="A0A6N9Z7D1"/>
<reference evidence="1 2" key="1">
    <citation type="submission" date="2019-10" db="EMBL/GenBank/DDBJ databases">
        <title>Bifidobacterium from non-human primates.</title>
        <authorList>
            <person name="Modesto M."/>
        </authorList>
    </citation>
    <scope>NUCLEOTIDE SEQUENCE [LARGE SCALE GENOMIC DNA]</scope>
    <source>
        <strain evidence="1 2">TRE17</strain>
    </source>
</reference>
<dbReference type="RefSeq" id="WP_163232988.1">
    <property type="nucleotide sequence ID" value="NZ_WHZW01000035.1"/>
</dbReference>
<evidence type="ECO:0000313" key="2">
    <source>
        <dbReference type="Proteomes" id="UP000469194"/>
    </source>
</evidence>